<evidence type="ECO:0000256" key="14">
    <source>
        <dbReference type="ARBA" id="ARBA00022842"/>
    </source>
</evidence>
<evidence type="ECO:0000256" key="3">
    <source>
        <dbReference type="ARBA" id="ARBA00012517"/>
    </source>
</evidence>
<dbReference type="PRINTS" id="PR00942">
    <property type="entry name" value="CUATPASEI"/>
</dbReference>
<dbReference type="InterPro" id="IPR006122">
    <property type="entry name" value="HMA_Cu_ion-bd"/>
</dbReference>
<keyword evidence="5" id="KW-0813">Transport</keyword>
<evidence type="ECO:0000256" key="16">
    <source>
        <dbReference type="ARBA" id="ARBA00022989"/>
    </source>
</evidence>
<keyword evidence="18" id="KW-0406">Ion transport</keyword>
<dbReference type="GO" id="GO:0043682">
    <property type="term" value="F:P-type divalent copper transporter activity"/>
    <property type="evidence" value="ECO:0007669"/>
    <property type="project" value="TreeGrafter"/>
</dbReference>
<dbReference type="PANTHER" id="PTHR43520:SF8">
    <property type="entry name" value="P-TYPE CU(+) TRANSPORTER"/>
    <property type="match status" value="1"/>
</dbReference>
<dbReference type="Pfam" id="PF00702">
    <property type="entry name" value="Hydrolase"/>
    <property type="match status" value="1"/>
</dbReference>
<evidence type="ECO:0000313" key="27">
    <source>
        <dbReference type="EMBL" id="QGS08461.1"/>
    </source>
</evidence>
<dbReference type="Pfam" id="PF00403">
    <property type="entry name" value="HMA"/>
    <property type="match status" value="2"/>
</dbReference>
<dbReference type="InterPro" id="IPR001757">
    <property type="entry name" value="P_typ_ATPase"/>
</dbReference>
<dbReference type="GO" id="GO:0005524">
    <property type="term" value="F:ATP binding"/>
    <property type="evidence" value="ECO:0007669"/>
    <property type="project" value="UniProtKB-UniRule"/>
</dbReference>
<evidence type="ECO:0000256" key="25">
    <source>
        <dbReference type="RuleBase" id="RU362081"/>
    </source>
</evidence>
<dbReference type="GO" id="GO:0016887">
    <property type="term" value="F:ATP hydrolysis activity"/>
    <property type="evidence" value="ECO:0007669"/>
    <property type="project" value="InterPro"/>
</dbReference>
<keyword evidence="14" id="KW-0460">Magnesium</keyword>
<dbReference type="SUPFAM" id="SSF56784">
    <property type="entry name" value="HAD-like"/>
    <property type="match status" value="1"/>
</dbReference>
<dbReference type="PROSITE" id="PS01047">
    <property type="entry name" value="HMA_1"/>
    <property type="match status" value="2"/>
</dbReference>
<dbReference type="InterPro" id="IPR044492">
    <property type="entry name" value="P_typ_ATPase_HD_dom"/>
</dbReference>
<keyword evidence="17" id="KW-0186">Copper</keyword>
<evidence type="ECO:0000256" key="22">
    <source>
        <dbReference type="ARBA" id="ARBA00037427"/>
    </source>
</evidence>
<dbReference type="PROSITE" id="PS50846">
    <property type="entry name" value="HMA_2"/>
    <property type="match status" value="2"/>
</dbReference>
<feature type="transmembrane region" description="Helical" evidence="25">
    <location>
        <begin position="445"/>
        <end position="467"/>
    </location>
</feature>
<dbReference type="SUPFAM" id="SSF55008">
    <property type="entry name" value="HMA, heavy metal-associated domain"/>
    <property type="match status" value="2"/>
</dbReference>
<feature type="transmembrane region" description="Helical" evidence="25">
    <location>
        <begin position="166"/>
        <end position="191"/>
    </location>
</feature>
<dbReference type="InterPro" id="IPR023298">
    <property type="entry name" value="ATPase_P-typ_TM_dom_sf"/>
</dbReference>
<dbReference type="Pfam" id="PF00122">
    <property type="entry name" value="E1-E2_ATPase"/>
    <property type="match status" value="1"/>
</dbReference>
<dbReference type="InterPro" id="IPR059000">
    <property type="entry name" value="ATPase_P-type_domA"/>
</dbReference>
<dbReference type="NCBIfam" id="TIGR01511">
    <property type="entry name" value="ATPase-IB1_Cu"/>
    <property type="match status" value="1"/>
</dbReference>
<dbReference type="FunFam" id="3.30.70.100:FF:000005">
    <property type="entry name" value="Copper-exporting P-type ATPase A"/>
    <property type="match status" value="1"/>
</dbReference>
<dbReference type="InterPro" id="IPR008250">
    <property type="entry name" value="ATPase_P-typ_transduc_dom_A_sf"/>
</dbReference>
<dbReference type="InterPro" id="IPR006121">
    <property type="entry name" value="HMA_dom"/>
</dbReference>
<dbReference type="PROSITE" id="PS01229">
    <property type="entry name" value="COF_2"/>
    <property type="match status" value="1"/>
</dbReference>
<evidence type="ECO:0000256" key="8">
    <source>
        <dbReference type="ARBA" id="ARBA00022692"/>
    </source>
</evidence>
<evidence type="ECO:0000256" key="10">
    <source>
        <dbReference type="ARBA" id="ARBA00022737"/>
    </source>
</evidence>
<dbReference type="GO" id="GO:0005886">
    <property type="term" value="C:plasma membrane"/>
    <property type="evidence" value="ECO:0007669"/>
    <property type="project" value="UniProtKB-SubCell"/>
</dbReference>
<comment type="catalytic activity">
    <reaction evidence="23">
        <text>Cu(+)(in) + ATP + H2O = Cu(+)(out) + ADP + phosphate + H(+)</text>
        <dbReference type="Rhea" id="RHEA:25792"/>
        <dbReference type="ChEBI" id="CHEBI:15377"/>
        <dbReference type="ChEBI" id="CHEBI:15378"/>
        <dbReference type="ChEBI" id="CHEBI:30616"/>
        <dbReference type="ChEBI" id="CHEBI:43474"/>
        <dbReference type="ChEBI" id="CHEBI:49552"/>
        <dbReference type="ChEBI" id="CHEBI:456216"/>
        <dbReference type="EC" id="7.2.2.8"/>
    </reaction>
</comment>
<feature type="domain" description="HMA" evidence="26">
    <location>
        <begin position="73"/>
        <end position="139"/>
    </location>
</feature>
<dbReference type="GO" id="GO:0140581">
    <property type="term" value="F:P-type monovalent copper transporter activity"/>
    <property type="evidence" value="ECO:0007669"/>
    <property type="project" value="UniProtKB-EC"/>
</dbReference>
<evidence type="ECO:0000256" key="5">
    <source>
        <dbReference type="ARBA" id="ARBA00022448"/>
    </source>
</evidence>
<dbReference type="InterPro" id="IPR027256">
    <property type="entry name" value="P-typ_ATPase_IB"/>
</dbReference>
<dbReference type="InterPro" id="IPR023299">
    <property type="entry name" value="ATPase_P-typ_cyto_dom_N"/>
</dbReference>
<feature type="transmembrane region" description="Helical" evidence="25">
    <location>
        <begin position="264"/>
        <end position="284"/>
    </location>
</feature>
<comment type="similarity">
    <text evidence="2 25">Belongs to the cation transport ATPase (P-type) (TC 3.A.3) family. Type IB subfamily.</text>
</comment>
<evidence type="ECO:0000256" key="15">
    <source>
        <dbReference type="ARBA" id="ARBA00022967"/>
    </source>
</evidence>
<keyword evidence="10" id="KW-0677">Repeat</keyword>
<comment type="subcellular location">
    <subcellularLocation>
        <location evidence="1">Cell membrane</location>
        <topology evidence="1">Multi-pass membrane protein</topology>
    </subcellularLocation>
</comment>
<dbReference type="SFLD" id="SFLDS00003">
    <property type="entry name" value="Haloacid_Dehalogenase"/>
    <property type="match status" value="1"/>
</dbReference>
<evidence type="ECO:0000256" key="20">
    <source>
        <dbReference type="ARBA" id="ARBA00029719"/>
    </source>
</evidence>
<feature type="transmembrane region" description="Helical" evidence="25">
    <location>
        <begin position="789"/>
        <end position="808"/>
    </location>
</feature>
<dbReference type="NCBIfam" id="TIGR01525">
    <property type="entry name" value="ATPase-IB_hvy"/>
    <property type="match status" value="1"/>
</dbReference>
<keyword evidence="6 25" id="KW-1003">Cell membrane</keyword>
<evidence type="ECO:0000256" key="2">
    <source>
        <dbReference type="ARBA" id="ARBA00006024"/>
    </source>
</evidence>
<evidence type="ECO:0000256" key="11">
    <source>
        <dbReference type="ARBA" id="ARBA00022741"/>
    </source>
</evidence>
<keyword evidence="15" id="KW-1278">Translocase</keyword>
<evidence type="ECO:0000313" key="28">
    <source>
        <dbReference type="Proteomes" id="UP000425411"/>
    </source>
</evidence>
<keyword evidence="8 25" id="KW-0812">Transmembrane</keyword>
<dbReference type="PRINTS" id="PR00943">
    <property type="entry name" value="CUATPASE"/>
</dbReference>
<dbReference type="InterPro" id="IPR023214">
    <property type="entry name" value="HAD_sf"/>
</dbReference>
<evidence type="ECO:0000256" key="7">
    <source>
        <dbReference type="ARBA" id="ARBA00022553"/>
    </source>
</evidence>
<dbReference type="SFLD" id="SFLDG00002">
    <property type="entry name" value="C1.7:_P-type_atpase_like"/>
    <property type="match status" value="1"/>
</dbReference>
<dbReference type="Proteomes" id="UP000425411">
    <property type="component" value="Chromosome"/>
</dbReference>
<name>A0AAP9HCC1_9BACL</name>
<dbReference type="Gene3D" id="3.30.70.100">
    <property type="match status" value="2"/>
</dbReference>
<dbReference type="GO" id="GO:0005507">
    <property type="term" value="F:copper ion binding"/>
    <property type="evidence" value="ECO:0007669"/>
    <property type="project" value="InterPro"/>
</dbReference>
<dbReference type="EC" id="7.2.2.8" evidence="3"/>
<protein>
    <recommendedName>
        <fullName evidence="4">Copper-exporting P-type ATPase</fullName>
        <ecNumber evidence="3">7.2.2.8</ecNumber>
    </recommendedName>
    <alternativeName>
        <fullName evidence="20">Copper-exporting P-type ATPase A</fullName>
    </alternativeName>
    <alternativeName>
        <fullName evidence="21">Cu(+)-exporting ATPase</fullName>
    </alternativeName>
    <alternativeName>
        <fullName evidence="24">Probable copper-transporting ATPase SynA</fullName>
    </alternativeName>
</protein>
<dbReference type="GO" id="GO:0055070">
    <property type="term" value="P:copper ion homeostasis"/>
    <property type="evidence" value="ECO:0007669"/>
    <property type="project" value="TreeGrafter"/>
</dbReference>
<feature type="transmembrane region" description="Helical" evidence="25">
    <location>
        <begin position="761"/>
        <end position="783"/>
    </location>
</feature>
<dbReference type="InterPro" id="IPR036163">
    <property type="entry name" value="HMA_dom_sf"/>
</dbReference>
<dbReference type="SUPFAM" id="SSF81665">
    <property type="entry name" value="Calcium ATPase, transmembrane domain M"/>
    <property type="match status" value="1"/>
</dbReference>
<evidence type="ECO:0000256" key="12">
    <source>
        <dbReference type="ARBA" id="ARBA00022796"/>
    </source>
</evidence>
<accession>A0AAP9HCC1</accession>
<dbReference type="PRINTS" id="PR00119">
    <property type="entry name" value="CATATPASE"/>
</dbReference>
<evidence type="ECO:0000256" key="18">
    <source>
        <dbReference type="ARBA" id="ARBA00023065"/>
    </source>
</evidence>
<dbReference type="SFLD" id="SFLDF00027">
    <property type="entry name" value="p-type_atpase"/>
    <property type="match status" value="1"/>
</dbReference>
<dbReference type="NCBIfam" id="TIGR00003">
    <property type="entry name" value="copper ion binding protein"/>
    <property type="match status" value="2"/>
</dbReference>
<feature type="transmembrane region" description="Helical" evidence="25">
    <location>
        <begin position="236"/>
        <end position="258"/>
    </location>
</feature>
<dbReference type="FunFam" id="2.70.150.10:FF:000020">
    <property type="entry name" value="Copper-exporting P-type ATPase A"/>
    <property type="match status" value="1"/>
</dbReference>
<feature type="domain" description="HMA" evidence="26">
    <location>
        <begin position="3"/>
        <end position="68"/>
    </location>
</feature>
<keyword evidence="7" id="KW-0597">Phosphoprotein</keyword>
<dbReference type="EMBL" id="CP046314">
    <property type="protein sequence ID" value="QGS08461.1"/>
    <property type="molecule type" value="Genomic_DNA"/>
</dbReference>
<dbReference type="FunFam" id="3.30.70.100:FF:000001">
    <property type="entry name" value="ATPase copper transporting beta"/>
    <property type="match status" value="1"/>
</dbReference>
<dbReference type="FunFam" id="3.40.50.1000:FF:000020">
    <property type="entry name" value="Probable cation-transporting P-type ATPase"/>
    <property type="match status" value="1"/>
</dbReference>
<dbReference type="Gene3D" id="3.40.50.1000">
    <property type="entry name" value="HAD superfamily/HAD-like"/>
    <property type="match status" value="1"/>
</dbReference>
<dbReference type="PANTHER" id="PTHR43520">
    <property type="entry name" value="ATP7, ISOFORM B"/>
    <property type="match status" value="1"/>
</dbReference>
<evidence type="ECO:0000256" key="23">
    <source>
        <dbReference type="ARBA" id="ARBA00049289"/>
    </source>
</evidence>
<feature type="transmembrane region" description="Helical" evidence="25">
    <location>
        <begin position="197"/>
        <end position="215"/>
    </location>
</feature>
<dbReference type="Gene3D" id="3.40.1110.10">
    <property type="entry name" value="Calcium-transporting ATPase, cytoplasmic domain N"/>
    <property type="match status" value="1"/>
</dbReference>
<comment type="function">
    <text evidence="22">Involved in copper transport.</text>
</comment>
<keyword evidence="16 25" id="KW-1133">Transmembrane helix</keyword>
<evidence type="ECO:0000256" key="1">
    <source>
        <dbReference type="ARBA" id="ARBA00004651"/>
    </source>
</evidence>
<dbReference type="InterPro" id="IPR018303">
    <property type="entry name" value="ATPase_P-typ_P_site"/>
</dbReference>
<dbReference type="Gene3D" id="2.70.150.10">
    <property type="entry name" value="Calcium-transporting ATPase, cytoplasmic transduction domain A"/>
    <property type="match status" value="1"/>
</dbReference>
<organism evidence="27 28">
    <name type="scientific">Gemella morbillorum</name>
    <dbReference type="NCBI Taxonomy" id="29391"/>
    <lineage>
        <taxon>Bacteria</taxon>
        <taxon>Bacillati</taxon>
        <taxon>Bacillota</taxon>
        <taxon>Bacilli</taxon>
        <taxon>Bacillales</taxon>
        <taxon>Gemellaceae</taxon>
        <taxon>Gemella</taxon>
    </lineage>
</organism>
<dbReference type="InterPro" id="IPR017969">
    <property type="entry name" value="Heavy-metal-associated_CS"/>
</dbReference>
<feature type="transmembrane region" description="Helical" evidence="25">
    <location>
        <begin position="418"/>
        <end position="439"/>
    </location>
</feature>
<dbReference type="RefSeq" id="WP_004633485.1">
    <property type="nucleotide sequence ID" value="NZ_CP046314.1"/>
</dbReference>
<dbReference type="NCBIfam" id="TIGR01494">
    <property type="entry name" value="ATPase_P-type"/>
    <property type="match status" value="1"/>
</dbReference>
<evidence type="ECO:0000256" key="17">
    <source>
        <dbReference type="ARBA" id="ARBA00023008"/>
    </source>
</evidence>
<dbReference type="CDD" id="cd02094">
    <property type="entry name" value="P-type_ATPase_Cu-like"/>
    <property type="match status" value="1"/>
</dbReference>
<dbReference type="CDD" id="cd00371">
    <property type="entry name" value="HMA"/>
    <property type="match status" value="2"/>
</dbReference>
<evidence type="ECO:0000256" key="24">
    <source>
        <dbReference type="ARBA" id="ARBA00069640"/>
    </source>
</evidence>
<dbReference type="InterPro" id="IPR036412">
    <property type="entry name" value="HAD-like_sf"/>
</dbReference>
<evidence type="ECO:0000256" key="19">
    <source>
        <dbReference type="ARBA" id="ARBA00023136"/>
    </source>
</evidence>
<evidence type="ECO:0000256" key="21">
    <source>
        <dbReference type="ARBA" id="ARBA00033239"/>
    </source>
</evidence>
<dbReference type="SUPFAM" id="SSF81653">
    <property type="entry name" value="Calcium ATPase, transduction domain A"/>
    <property type="match status" value="1"/>
</dbReference>
<evidence type="ECO:0000256" key="4">
    <source>
        <dbReference type="ARBA" id="ARBA00015102"/>
    </source>
</evidence>
<evidence type="ECO:0000259" key="26">
    <source>
        <dbReference type="PROSITE" id="PS50846"/>
    </source>
</evidence>
<keyword evidence="12" id="KW-0187">Copper transport</keyword>
<dbReference type="AlphaFoldDB" id="A0AAP9HCC1"/>
<reference evidence="27 28" key="1">
    <citation type="submission" date="2019-11" db="EMBL/GenBank/DDBJ databases">
        <title>FDA dAtabase for Regulatory Grade micrObial Sequences (FDA-ARGOS): Supporting development and validation of Infectious Disease Dx tests.</title>
        <authorList>
            <person name="Turner S."/>
            <person name="Byrd R."/>
            <person name="Tallon L."/>
            <person name="Sadzewicz L."/>
            <person name="Vavikolanu K."/>
            <person name="Mehta A."/>
            <person name="Aluvathingal J."/>
            <person name="Nadendla S."/>
            <person name="Myers T."/>
            <person name="Yan Y."/>
            <person name="Sichtig H."/>
        </authorList>
    </citation>
    <scope>NUCLEOTIDE SEQUENCE [LARGE SCALE GENOMIC DNA]</scope>
    <source>
        <strain evidence="27 28">FDAARGOS_741</strain>
    </source>
</reference>
<sequence length="816" mass="87829">MIKKEIYNIEGMSCASCASSIEKIVGKISGVRNVSVNLATEKMFIESEEEVSTEDIEQTIKNAGYFAKLVDNNVSTFSLEGMSCASCARNIENVVGKVSGVQSVSVNLATEKMTVIFDRSKVNIKDIEDAVERAGFKAIEDKVFKDSTQGQKVKKAKQINSLLHRFLWSAIFAIPLLYLSMADMIGLPTIINPMEQAKLFATIQIILVLPILYLGRSFYLVGVKSLFKGHPNMDSLVALGSGAAVIYSLYSTVLIYLGNEHSVMNLYYESAGVILTLITLGKYFEVVSKERTSGAIAALVSLAPKTANVMRNGEKVKLNVENIVIGDIIVVRPGEKIPLDGRITKGASSVDEAMLTGESLPVDKNIGDNVIGASINKTGTFEMIVTKVGEDTALAQIIKLVEEAQGSKAPISKLADKIASVFVPVVIFLAVLSGTLWYFVGHESWIFALTISISVLVIACPCALGLATPTSIMVGTGLGAEHGILIKSGEVIETAQSVNVVVFDKTGTLTEGKLKVTDVVSFDNYDENEVLRLAASIEHYSEHSLGEAIVNLAREKEFILSEVENFKANSGLGISGKVDGENILVGNKVFLENNSISIEEHLLIADKFSVEGKTPLFIVYGNKLIGIIAVADTIKTSSKEAVKKLKQMGIKIIMLTGDNKKTAEIIAKQIEIDEVISEVLPENKSKEIARLQQAGNRVAMVGDGINDAPALVQADVGIAMGAGTDVAIESADIVLMNNDMLSVTRTIKLSRVTIKNIKENLFWAFIYNIIGIPVAMGVLHIFGGPLLNPMIAGAAMSFSSVSVVLNALRLKRIGIK</sequence>
<keyword evidence="19 25" id="KW-0472">Membrane</keyword>
<keyword evidence="9 25" id="KW-0479">Metal-binding</keyword>
<evidence type="ECO:0000256" key="9">
    <source>
        <dbReference type="ARBA" id="ARBA00022723"/>
    </source>
</evidence>
<evidence type="ECO:0000256" key="13">
    <source>
        <dbReference type="ARBA" id="ARBA00022840"/>
    </source>
</evidence>
<proteinExistence type="inferred from homology"/>
<dbReference type="PROSITE" id="PS00154">
    <property type="entry name" value="ATPASE_E1_E2"/>
    <property type="match status" value="1"/>
</dbReference>
<keyword evidence="11 25" id="KW-0547">Nucleotide-binding</keyword>
<gene>
    <name evidence="27" type="ORF">FOC49_00505</name>
</gene>
<evidence type="ECO:0000256" key="6">
    <source>
        <dbReference type="ARBA" id="ARBA00022475"/>
    </source>
</evidence>
<keyword evidence="28" id="KW-1185">Reference proteome</keyword>
<keyword evidence="13 25" id="KW-0067">ATP-binding</keyword>